<keyword evidence="4" id="KW-0812">Transmembrane</keyword>
<proteinExistence type="predicted"/>
<accession>A0A2P1VV94</accession>
<keyword evidence="2" id="KW-0813">Transport</keyword>
<gene>
    <name evidence="7" type="ORF">J2R62_12925</name>
</gene>
<name>A0A2P1VV94_PLESH</name>
<dbReference type="RefSeq" id="WP_039044975.1">
    <property type="nucleotide sequence ID" value="NZ_CP027853.1"/>
</dbReference>
<comment type="subcellular location">
    <subcellularLocation>
        <location evidence="1">Cell membrane</location>
        <topology evidence="1">Multi-pass membrane protein</topology>
    </subcellularLocation>
</comment>
<keyword evidence="6" id="KW-0472">Membrane</keyword>
<organism evidence="7 8">
    <name type="scientific">Plesiomonas shigelloides</name>
    <name type="common">Aeromonas shigelloides</name>
    <dbReference type="NCBI Taxonomy" id="703"/>
    <lineage>
        <taxon>Bacteria</taxon>
        <taxon>Pseudomonadati</taxon>
        <taxon>Pseudomonadota</taxon>
        <taxon>Gammaproteobacteria</taxon>
        <taxon>Enterobacterales</taxon>
        <taxon>Enterobacteriaceae</taxon>
        <taxon>Plesiomonas</taxon>
    </lineage>
</organism>
<keyword evidence="3" id="KW-1003">Cell membrane</keyword>
<sequence>MSSSENKTGAGRSVAKISVLALAVMNITTVVSLRGLPAEAEYGITSAFYYLFAAVFFLIPVALVAAELATGWPQKGGVFRWVGEAFGHRWGFVAIYLQWLATTIWFPTVLIFAGVALAYIGPHPVSDASLASNRLYTICIILGVYWIATLVTLRGLRSSSRLATLGGLIGTIIPAAVLLILTVLYVLGGNTVHFVASASDFFPDLSKLNNLVLAASIFLFFGGMEINAVHVVEVENPSRNYPIAIISAAAVTVVIFVFGTLCIATLIPQNDINLVQSLLVAYNALFAHFGMPWLGQLMAAALAFGVLGQITAIVAGPSTGLLQVGREGYLPPFLQATNKNGVQSHILFFQGLIVSVISILLVVLPSVQSAYQILGQLACILYLIMYIMMFAAAIYLRYSQPNTPRPYRVPGGNLGMWIIAGMGFLGSVVACVLSFIPPSQISVGNPESYVLILLIGTVVFFAIPLWIYACRKPQWNCQSESDDQ</sequence>
<evidence type="ECO:0000256" key="1">
    <source>
        <dbReference type="ARBA" id="ARBA00004651"/>
    </source>
</evidence>
<dbReference type="InterPro" id="IPR002293">
    <property type="entry name" value="AA/rel_permease1"/>
</dbReference>
<evidence type="ECO:0000313" key="8">
    <source>
        <dbReference type="Proteomes" id="UP000664658"/>
    </source>
</evidence>
<dbReference type="AlphaFoldDB" id="A0A2P1VV94"/>
<evidence type="ECO:0000256" key="2">
    <source>
        <dbReference type="ARBA" id="ARBA00022448"/>
    </source>
</evidence>
<evidence type="ECO:0000256" key="5">
    <source>
        <dbReference type="ARBA" id="ARBA00022989"/>
    </source>
</evidence>
<comment type="caution">
    <text evidence="7">The sequence shown here is derived from an EMBL/GenBank/DDBJ whole genome shotgun (WGS) entry which is preliminary data.</text>
</comment>
<evidence type="ECO:0000256" key="3">
    <source>
        <dbReference type="ARBA" id="ARBA00022475"/>
    </source>
</evidence>
<dbReference type="Gene3D" id="1.20.1740.10">
    <property type="entry name" value="Amino acid/polyamine transporter I"/>
    <property type="match status" value="1"/>
</dbReference>
<dbReference type="InterPro" id="IPR022520">
    <property type="entry name" value="Glu/GABA_antiporter_put"/>
</dbReference>
<keyword evidence="5" id="KW-1133">Transmembrane helix</keyword>
<evidence type="ECO:0000256" key="4">
    <source>
        <dbReference type="ARBA" id="ARBA00022692"/>
    </source>
</evidence>
<dbReference type="GO" id="GO:0022857">
    <property type="term" value="F:transmembrane transporter activity"/>
    <property type="evidence" value="ECO:0007669"/>
    <property type="project" value="InterPro"/>
</dbReference>
<dbReference type="PANTHER" id="PTHR42770:SF15">
    <property type="entry name" value="GLUTAMATE_GAMMA-AMINOBUTYRATE ANTIPORTER-RELATED"/>
    <property type="match status" value="1"/>
</dbReference>
<protein>
    <submittedName>
        <fullName evidence="7">Amino acid permease</fullName>
    </submittedName>
</protein>
<dbReference type="InterPro" id="IPR050367">
    <property type="entry name" value="APC_superfamily"/>
</dbReference>
<dbReference type="Pfam" id="PF13520">
    <property type="entry name" value="AA_permease_2"/>
    <property type="match status" value="1"/>
</dbReference>
<dbReference type="Proteomes" id="UP000664658">
    <property type="component" value="Unassembled WGS sequence"/>
</dbReference>
<dbReference type="PANTHER" id="PTHR42770">
    <property type="entry name" value="AMINO ACID TRANSPORTER-RELATED"/>
    <property type="match status" value="1"/>
</dbReference>
<evidence type="ECO:0000313" key="7">
    <source>
        <dbReference type="EMBL" id="MBO1109099.1"/>
    </source>
</evidence>
<dbReference type="GeneID" id="69706921"/>
<dbReference type="PIRSF" id="PIRSF006060">
    <property type="entry name" value="AA_transporter"/>
    <property type="match status" value="1"/>
</dbReference>
<evidence type="ECO:0000256" key="6">
    <source>
        <dbReference type="ARBA" id="ARBA00023136"/>
    </source>
</evidence>
<dbReference type="GO" id="GO:0005886">
    <property type="term" value="C:plasma membrane"/>
    <property type="evidence" value="ECO:0007669"/>
    <property type="project" value="UniProtKB-SubCell"/>
</dbReference>
<dbReference type="NCBIfam" id="TIGR03813">
    <property type="entry name" value="put_Glu_GABA_T"/>
    <property type="match status" value="1"/>
</dbReference>
<dbReference type="EMBL" id="JAFNAA010000014">
    <property type="protein sequence ID" value="MBO1109099.1"/>
    <property type="molecule type" value="Genomic_DNA"/>
</dbReference>
<reference evidence="7" key="1">
    <citation type="submission" date="2021-03" db="EMBL/GenBank/DDBJ databases">
        <title>Plesiomonas shigelloides zfcc0051, isolated from zebrafish feces.</title>
        <authorList>
            <person name="Vanderhoek Z."/>
            <person name="Gaulke C."/>
        </authorList>
    </citation>
    <scope>NUCLEOTIDE SEQUENCE</scope>
    <source>
        <strain evidence="7">Zfcc0051</strain>
    </source>
</reference>